<evidence type="ECO:0000256" key="1">
    <source>
        <dbReference type="SAM" id="MobiDB-lite"/>
    </source>
</evidence>
<dbReference type="EMBL" id="MZ766431">
    <property type="protein sequence ID" value="UOQ18793.1"/>
    <property type="molecule type" value="Genomic_DNA"/>
</dbReference>
<sequence length="567" mass="65391">MEPFLMFNEEMKTPARSDLQIMSAKEPRQDSCLKLYNEFSEHYDFEKELYDERQSAFEPQAPQTHESALLEYQQALKRGAEAESLVECALADEEEFVEKKKKKSKSKKREKRKLESEVASAPAAKLMKKPDEAPTMEIARPTMEIARQSEFNRQIVNCREDSRVATGARDKRFASYVYNSNYYMFIVSEDADSNERPFKVTYANCVWCIKQDYRRNYRHVDNKVMVLSIDKCRFMISYRLLKKMNVSIPPSEDIERQLLATAEERREDACYFNEIKDFEFLTLLINTFHLDMCYTRVKIFMLLSSMGDAKSKLLWNWVYGLIKDETLFHIPVNYGHRQPIVEEDILASPAPDCDASASNADSEHVKSIVSAGEGLNFKVAAAQLTAEQALDSVKFWLRTKSNDAVQKTKECYINYKYACIVRLLYDEQDKRIANLLKIKKPGAGSAELVEQYLNACAKLPRDSQNFLLVTTKNEERLSLIKNGPRLVWISGVAKDICVGDIINKFDGQFEHHVFKLNKVSRKELNNRHNGLLKLVSLYTSAAVDLSALIEIAQTRFECDYRCGRAFV</sequence>
<feature type="region of interest" description="Disordered" evidence="1">
    <location>
        <begin position="99"/>
        <end position="133"/>
    </location>
</feature>
<dbReference type="Proteomes" id="UP001157381">
    <property type="component" value="Segment"/>
</dbReference>
<evidence type="ECO:0000313" key="3">
    <source>
        <dbReference type="Proteomes" id="UP001157381"/>
    </source>
</evidence>
<dbReference type="KEGG" id="vg:80544188"/>
<protein>
    <submittedName>
        <fullName evidence="2">IE-1</fullName>
    </submittedName>
</protein>
<name>A0AAX3AU55_9ABAC</name>
<organism evidence="2 3">
    <name type="scientific">Olene mendosa nucleopolyhedrovirus</name>
    <dbReference type="NCBI Taxonomy" id="2933796"/>
    <lineage>
        <taxon>Viruses</taxon>
        <taxon>Viruses incertae sedis</taxon>
        <taxon>Naldaviricetes</taxon>
        <taxon>Lefavirales</taxon>
        <taxon>Baculoviridae</taxon>
        <taxon>Alphabaculovirus</taxon>
        <taxon>Alphabaculovirus olmendosae</taxon>
    </lineage>
</organism>
<keyword evidence="3" id="KW-1185">Reference proteome</keyword>
<proteinExistence type="predicted"/>
<dbReference type="Pfam" id="PF03430">
    <property type="entry name" value="TATR"/>
    <property type="match status" value="1"/>
</dbReference>
<evidence type="ECO:0000313" key="2">
    <source>
        <dbReference type="EMBL" id="UOQ18793.1"/>
    </source>
</evidence>
<accession>A0AAX3AU55</accession>
<reference evidence="2 3" key="1">
    <citation type="journal article" date="2022" name="Virus Genes">
        <title>The complete genome sequence of an alphabaculovirus from the brown tussock moth, Olene mendosa Hubner, expands our knowledge of lymantriine baculovirus diversity and evolution.</title>
        <authorList>
            <person name="Harrison R.L."/>
            <person name="Rowley D.L."/>
        </authorList>
    </citation>
    <scope>NUCLEOTIDE SEQUENCE [LARGE SCALE GENOMIC DNA]</scope>
    <source>
        <strain evidence="2">435</strain>
    </source>
</reference>
<dbReference type="InterPro" id="IPR005092">
    <property type="entry name" value="TATR"/>
</dbReference>
<feature type="compositionally biased region" description="Basic residues" evidence="1">
    <location>
        <begin position="99"/>
        <end position="111"/>
    </location>
</feature>
<dbReference type="GeneID" id="80544188"/>
<dbReference type="RefSeq" id="YP_010805294.1">
    <property type="nucleotide sequence ID" value="NC_077147.1"/>
</dbReference>